<evidence type="ECO:0000313" key="3">
    <source>
        <dbReference type="EMBL" id="KAF7679099.1"/>
    </source>
</evidence>
<dbReference type="EMBL" id="JAAABM010000003">
    <property type="protein sequence ID" value="KAF7679099.1"/>
    <property type="molecule type" value="Genomic_DNA"/>
</dbReference>
<keyword evidence="2" id="KW-1133">Transmembrane helix</keyword>
<feature type="region of interest" description="Disordered" evidence="1">
    <location>
        <begin position="350"/>
        <end position="375"/>
    </location>
</feature>
<evidence type="ECO:0000313" key="4">
    <source>
        <dbReference type="Proteomes" id="UP000596902"/>
    </source>
</evidence>
<keyword evidence="4" id="KW-1185">Reference proteome</keyword>
<keyword evidence="2" id="KW-0472">Membrane</keyword>
<reference evidence="3" key="2">
    <citation type="submission" date="2020-08" db="EMBL/GenBank/DDBJ databases">
        <title>Draft Genome Sequence of Cumin Blight Pathogen Alternaria burnsii.</title>
        <authorList>
            <person name="Feng Z."/>
        </authorList>
    </citation>
    <scope>NUCLEOTIDE SEQUENCE</scope>
    <source>
        <strain evidence="3">CBS107.38</strain>
    </source>
</reference>
<dbReference type="GeneID" id="62201072"/>
<dbReference type="Proteomes" id="UP000596902">
    <property type="component" value="Unassembled WGS sequence"/>
</dbReference>
<name>A0A8H7BCL0_9PLEO</name>
<dbReference type="RefSeq" id="XP_038789172.1">
    <property type="nucleotide sequence ID" value="XM_038927894.1"/>
</dbReference>
<protein>
    <submittedName>
        <fullName evidence="3">Uncharacterized protein</fullName>
    </submittedName>
</protein>
<gene>
    <name evidence="3" type="ORF">GT037_002847</name>
</gene>
<evidence type="ECO:0000256" key="1">
    <source>
        <dbReference type="SAM" id="MobiDB-lite"/>
    </source>
</evidence>
<comment type="caution">
    <text evidence="3">The sequence shown here is derived from an EMBL/GenBank/DDBJ whole genome shotgun (WGS) entry which is preliminary data.</text>
</comment>
<dbReference type="AlphaFoldDB" id="A0A8H7BCL0"/>
<proteinExistence type="predicted"/>
<feature type="transmembrane region" description="Helical" evidence="2">
    <location>
        <begin position="225"/>
        <end position="247"/>
    </location>
</feature>
<keyword evidence="2" id="KW-0812">Transmembrane</keyword>
<evidence type="ECO:0000256" key="2">
    <source>
        <dbReference type="SAM" id="Phobius"/>
    </source>
</evidence>
<organism evidence="3 4">
    <name type="scientific">Alternaria burnsii</name>
    <dbReference type="NCBI Taxonomy" id="1187904"/>
    <lineage>
        <taxon>Eukaryota</taxon>
        <taxon>Fungi</taxon>
        <taxon>Dikarya</taxon>
        <taxon>Ascomycota</taxon>
        <taxon>Pezizomycotina</taxon>
        <taxon>Dothideomycetes</taxon>
        <taxon>Pleosporomycetidae</taxon>
        <taxon>Pleosporales</taxon>
        <taxon>Pleosporineae</taxon>
        <taxon>Pleosporaceae</taxon>
        <taxon>Alternaria</taxon>
        <taxon>Alternaria sect. Alternaria</taxon>
    </lineage>
</organism>
<feature type="transmembrane region" description="Helical" evidence="2">
    <location>
        <begin position="509"/>
        <end position="530"/>
    </location>
</feature>
<reference evidence="3" key="1">
    <citation type="submission" date="2020-01" db="EMBL/GenBank/DDBJ databases">
        <authorList>
            <person name="Feng Z.H.Z."/>
        </authorList>
    </citation>
    <scope>NUCLEOTIDE SEQUENCE</scope>
    <source>
        <strain evidence="3">CBS107.38</strain>
    </source>
</reference>
<feature type="region of interest" description="Disordered" evidence="1">
    <location>
        <begin position="266"/>
        <end position="285"/>
    </location>
</feature>
<accession>A0A8H7BCL0</accession>
<sequence>MAGFIWPGASPSNAPTASASLAIGSSSTTSTATSTASDEGAFFSPGVSAPVTPTSTALDSGTFYSSSISVSTSTASDEGTFFSSDILASATSPTVVTSTALDSGVFYSSDVFTLTSTASDNGAFFSSDTPTSTVDSHPGIHCLPTAHLDNPLNPNVAPPIDAVPSFVNYSTPPIASLEVAGLAFDRGTPFEMPNLTSSGKDMPTRLSSVLTKRAVPRIASNPGSILGAVVIVLGIVLALFLSVKYCLRRSSGLHDLEKGNYPYTRGRRRYRDGSPSVTRPDDIPISEGYGMDPVDLARAQNWQDGFSEKGVHITRDCVDRAISADNFQSIPISGGGNGGTYVSPQLPSSIPTRKLVPKPRPVTQLPVPSSDSRPLDIIDQPVSPLSSDDGQIDHNLGLSTTFVSKELHHNNMPPFYPYIPSAVAPTPTHDCNCAPSMSPVSLLTSKVTSPVDSVPTSFSTLVSSHTIEDILHRISAADTPAQPTSTLDLVMKAEAPGSDGGGISTGATIAIIIGGLVLLFGIALVVVKVLRY</sequence>